<feature type="region of interest" description="Disordered" evidence="1">
    <location>
        <begin position="306"/>
        <end position="365"/>
    </location>
</feature>
<evidence type="ECO:0000313" key="2">
    <source>
        <dbReference type="EMBL" id="KMP05267.1"/>
    </source>
</evidence>
<reference evidence="3" key="1">
    <citation type="journal article" date="2010" name="Genome Res.">
        <title>Population genomic sequencing of Coccidioides fungi reveals recent hybridization and transposon control.</title>
        <authorList>
            <person name="Neafsey D.E."/>
            <person name="Barker B.M."/>
            <person name="Sharpton T.J."/>
            <person name="Stajich J.E."/>
            <person name="Park D.J."/>
            <person name="Whiston E."/>
            <person name="Hung C.-Y."/>
            <person name="McMahan C."/>
            <person name="White J."/>
            <person name="Sykes S."/>
            <person name="Heiman D."/>
            <person name="Young S."/>
            <person name="Zeng Q."/>
            <person name="Abouelleil A."/>
            <person name="Aftuck L."/>
            <person name="Bessette D."/>
            <person name="Brown A."/>
            <person name="FitzGerald M."/>
            <person name="Lui A."/>
            <person name="Macdonald J.P."/>
            <person name="Priest M."/>
            <person name="Orbach M.J."/>
            <person name="Galgiani J.N."/>
            <person name="Kirkland T.N."/>
            <person name="Cole G.T."/>
            <person name="Birren B.W."/>
            <person name="Henn M.R."/>
            <person name="Taylor J.W."/>
            <person name="Rounsley S.D."/>
        </authorList>
    </citation>
    <scope>NUCLEOTIDE SEQUENCE [LARGE SCALE GENOMIC DNA]</scope>
    <source>
        <strain evidence="3">RMSCC 2394</strain>
    </source>
</reference>
<gene>
    <name evidence="2" type="ORF">CIRG_04948</name>
</gene>
<name>A0A0J7B5T3_COCIT</name>
<dbReference type="EMBL" id="DS028095">
    <property type="protein sequence ID" value="KMP05267.1"/>
    <property type="molecule type" value="Genomic_DNA"/>
</dbReference>
<feature type="compositionally biased region" description="Low complexity" evidence="1">
    <location>
        <begin position="311"/>
        <end position="322"/>
    </location>
</feature>
<organism evidence="2 3">
    <name type="scientific">Coccidioides immitis RMSCC 2394</name>
    <dbReference type="NCBI Taxonomy" id="404692"/>
    <lineage>
        <taxon>Eukaryota</taxon>
        <taxon>Fungi</taxon>
        <taxon>Dikarya</taxon>
        <taxon>Ascomycota</taxon>
        <taxon>Pezizomycotina</taxon>
        <taxon>Eurotiomycetes</taxon>
        <taxon>Eurotiomycetidae</taxon>
        <taxon>Onygenales</taxon>
        <taxon>Onygenaceae</taxon>
        <taxon>Coccidioides</taxon>
    </lineage>
</organism>
<protein>
    <submittedName>
        <fullName evidence="2">Uncharacterized protein</fullName>
    </submittedName>
</protein>
<accession>A0A0J7B5T3</accession>
<dbReference type="Proteomes" id="UP000054565">
    <property type="component" value="Unassembled WGS sequence"/>
</dbReference>
<evidence type="ECO:0000256" key="1">
    <source>
        <dbReference type="SAM" id="MobiDB-lite"/>
    </source>
</evidence>
<sequence length="365" mass="39717">MSVDTPTRKLVLDAAQIGIFLVVLGLRAPCRYSINRRNGTARGMDCRVALSTAMECAGVLLQWNEFLYDFLFSFPQESPPPQARNGQLQTLQRNVTTLAGRPGWAAADQGNSTADIWRNTVTGPLKPSKPHGRKKTVVWCAPPITARSQTRSGPNIHIRVTVHYATPSLACRCPTPAPTDDGCSSSPGDFKFSAHGILQLVCWYRNTRSLLDPLSKRLGLLPWEARRNRPRGSAAFGLSGHVWGNFFRTLFYRSTLLAASELRRHPEFLASVLASPILASRGAALQGSSMRNSLALAPILTLPTSDGAERASTSPVSSAPSPYRCSPLDGESFNGSQPASQPTGQRDQRRNAALPYQPPHENDSC</sequence>
<dbReference type="AlphaFoldDB" id="A0A0J7B5T3"/>
<evidence type="ECO:0000313" key="3">
    <source>
        <dbReference type="Proteomes" id="UP000054565"/>
    </source>
</evidence>
<feature type="compositionally biased region" description="Polar residues" evidence="1">
    <location>
        <begin position="333"/>
        <end position="345"/>
    </location>
</feature>
<proteinExistence type="predicted"/>